<feature type="region of interest" description="Disordered" evidence="3">
    <location>
        <begin position="414"/>
        <end position="442"/>
    </location>
</feature>
<comment type="caution">
    <text evidence="7">The sequence shown here is derived from an EMBL/GenBank/DDBJ whole genome shotgun (WGS) entry which is preliminary data.</text>
</comment>
<dbReference type="EMBL" id="SJSN01000013">
    <property type="protein sequence ID" value="TCD05615.1"/>
    <property type="molecule type" value="Genomic_DNA"/>
</dbReference>
<evidence type="ECO:0000313" key="7">
    <source>
        <dbReference type="EMBL" id="TCD05615.1"/>
    </source>
</evidence>
<name>A0A4R0P258_9SPHI</name>
<evidence type="ECO:0000313" key="8">
    <source>
        <dbReference type="Proteomes" id="UP000291485"/>
    </source>
</evidence>
<evidence type="ECO:0000256" key="4">
    <source>
        <dbReference type="SAM" id="SignalP"/>
    </source>
</evidence>
<gene>
    <name evidence="7" type="ORF">EZ449_16120</name>
</gene>
<dbReference type="Proteomes" id="UP000291485">
    <property type="component" value="Unassembled WGS sequence"/>
</dbReference>
<evidence type="ECO:0000256" key="1">
    <source>
        <dbReference type="ARBA" id="ARBA00008668"/>
    </source>
</evidence>
<dbReference type="Gene3D" id="3.40.50.1110">
    <property type="entry name" value="SGNH hydrolase"/>
    <property type="match status" value="1"/>
</dbReference>
<evidence type="ECO:0000256" key="2">
    <source>
        <dbReference type="ARBA" id="ARBA00022801"/>
    </source>
</evidence>
<sequence>MNSKKILGVGALLLLMGNALFAQEKISYKFDFGTGKIAKDYIQILPSTVFATNNKYGFDFDSKVEGADYGRKNPLTSDLIKSDKPFYFSIALPEGNYKITATFGDLKAPALTTVKAESRRLMLENIKTKAGEFVAKTFIVNVKNKNIAGGQVVGLKPRELTKLDWDDKLTLEFDHQTALSSLEITKVEDQITVFLAGNSTVVNQDDEPWASWGQMIPRFFKPGVAIANHAESGLTLGSFLGSKRLAKVLSIMKTGDYLFIEFGHNDQKDKGPNDGAYKSYTERLKTFITEVKKKGGIPVVVTSTSRRSFGADGKIQNSLGDFPEAARKVAAAENVALIDLNAMTAQLFNAMGEENSKKAFVHYPANSYPGQDKPLADNTHFNPYGAYEIAQCIILGIKEQKLGIAKYLVSDLPKFDPSRPDDPNNWKWPESPKSSLIKPDGN</sequence>
<evidence type="ECO:0000256" key="3">
    <source>
        <dbReference type="SAM" id="MobiDB-lite"/>
    </source>
</evidence>
<dbReference type="PANTHER" id="PTHR43695">
    <property type="entry name" value="PUTATIVE (AFU_ORTHOLOGUE AFUA_2G17250)-RELATED"/>
    <property type="match status" value="1"/>
</dbReference>
<dbReference type="SUPFAM" id="SSF49785">
    <property type="entry name" value="Galactose-binding domain-like"/>
    <property type="match status" value="1"/>
</dbReference>
<dbReference type="AlphaFoldDB" id="A0A4R0P258"/>
<feature type="domain" description="Beta-agarase/YXIM esterase-like galactose-binding" evidence="6">
    <location>
        <begin position="28"/>
        <end position="118"/>
    </location>
</feature>
<dbReference type="Gene3D" id="2.60.120.430">
    <property type="entry name" value="Galactose-binding lectin"/>
    <property type="match status" value="1"/>
</dbReference>
<dbReference type="InterPro" id="IPR037459">
    <property type="entry name" value="RhgT-like"/>
</dbReference>
<dbReference type="InterPro" id="IPR049033">
    <property type="entry name" value="AGA-YXIM_GBD"/>
</dbReference>
<comment type="similarity">
    <text evidence="1">Belongs to the 'GDSL' lipolytic enzyme family.</text>
</comment>
<organism evidence="7 8">
    <name type="scientific">Pedobacter frigidisoli</name>
    <dbReference type="NCBI Taxonomy" id="2530455"/>
    <lineage>
        <taxon>Bacteria</taxon>
        <taxon>Pseudomonadati</taxon>
        <taxon>Bacteroidota</taxon>
        <taxon>Sphingobacteriia</taxon>
        <taxon>Sphingobacteriales</taxon>
        <taxon>Sphingobacteriaceae</taxon>
        <taxon>Pedobacter</taxon>
    </lineage>
</organism>
<proteinExistence type="inferred from homology"/>
<dbReference type="CDD" id="cd01821">
    <property type="entry name" value="Rhamnogalacturan_acetylesterase_like"/>
    <property type="match status" value="1"/>
</dbReference>
<dbReference type="InterPro" id="IPR036514">
    <property type="entry name" value="SGNH_hydro_sf"/>
</dbReference>
<keyword evidence="2" id="KW-0378">Hydrolase</keyword>
<accession>A0A4R0P258</accession>
<feature type="chain" id="PRO_5020360319" evidence="4">
    <location>
        <begin position="23"/>
        <end position="442"/>
    </location>
</feature>
<feature type="compositionally biased region" description="Basic and acidic residues" evidence="3">
    <location>
        <begin position="414"/>
        <end position="424"/>
    </location>
</feature>
<dbReference type="InterPro" id="IPR013830">
    <property type="entry name" value="SGNH_hydro"/>
</dbReference>
<keyword evidence="8" id="KW-1185">Reference proteome</keyword>
<evidence type="ECO:0000259" key="6">
    <source>
        <dbReference type="Pfam" id="PF21254"/>
    </source>
</evidence>
<evidence type="ECO:0000259" key="5">
    <source>
        <dbReference type="Pfam" id="PF13472"/>
    </source>
</evidence>
<feature type="signal peptide" evidence="4">
    <location>
        <begin position="1"/>
        <end position="22"/>
    </location>
</feature>
<dbReference type="Pfam" id="PF13472">
    <property type="entry name" value="Lipase_GDSL_2"/>
    <property type="match status" value="1"/>
</dbReference>
<reference evidence="7 8" key="1">
    <citation type="submission" date="2019-02" db="EMBL/GenBank/DDBJ databases">
        <title>Pedobacter sp. RP-3-11 sp. nov., isolated from Arctic soil.</title>
        <authorList>
            <person name="Dahal R.H."/>
        </authorList>
    </citation>
    <scope>NUCLEOTIDE SEQUENCE [LARGE SCALE GENOMIC DNA]</scope>
    <source>
        <strain evidence="7 8">RP-3-11</strain>
    </source>
</reference>
<keyword evidence="4" id="KW-0732">Signal</keyword>
<dbReference type="Pfam" id="PF21254">
    <property type="entry name" value="AGA-YXIM_GBD"/>
    <property type="match status" value="1"/>
</dbReference>
<dbReference type="GO" id="GO:0016788">
    <property type="term" value="F:hydrolase activity, acting on ester bonds"/>
    <property type="evidence" value="ECO:0007669"/>
    <property type="project" value="UniProtKB-ARBA"/>
</dbReference>
<dbReference type="PANTHER" id="PTHR43695:SF1">
    <property type="entry name" value="RHAMNOGALACTURONAN ACETYLESTERASE"/>
    <property type="match status" value="1"/>
</dbReference>
<dbReference type="InterPro" id="IPR008979">
    <property type="entry name" value="Galactose-bd-like_sf"/>
</dbReference>
<protein>
    <submittedName>
        <fullName evidence="7">Rhamnogalacturonan acetylesterase</fullName>
    </submittedName>
</protein>
<dbReference type="RefSeq" id="WP_131560698.1">
    <property type="nucleotide sequence ID" value="NZ_SJSN01000013.1"/>
</dbReference>
<feature type="domain" description="SGNH hydrolase-type esterase" evidence="5">
    <location>
        <begin position="197"/>
        <end position="357"/>
    </location>
</feature>
<dbReference type="SUPFAM" id="SSF52266">
    <property type="entry name" value="SGNH hydrolase"/>
    <property type="match status" value="1"/>
</dbReference>
<dbReference type="OrthoDB" id="9807041at2"/>